<feature type="region of interest" description="Disordered" evidence="1">
    <location>
        <begin position="1"/>
        <end position="25"/>
    </location>
</feature>
<feature type="compositionally biased region" description="Low complexity" evidence="1">
    <location>
        <begin position="1"/>
        <end position="16"/>
    </location>
</feature>
<protein>
    <submittedName>
        <fullName evidence="2">Uncharacterized protein</fullName>
    </submittedName>
</protein>
<comment type="caution">
    <text evidence="2">The sequence shown here is derived from an EMBL/GenBank/DDBJ whole genome shotgun (WGS) entry which is preliminary data.</text>
</comment>
<dbReference type="EMBL" id="JACEIK010013946">
    <property type="protein sequence ID" value="MCE3216699.1"/>
    <property type="molecule type" value="Genomic_DNA"/>
</dbReference>
<proteinExistence type="predicted"/>
<evidence type="ECO:0000313" key="2">
    <source>
        <dbReference type="EMBL" id="MCE3216699.1"/>
    </source>
</evidence>
<accession>A0ABS8WYF6</accession>
<organism evidence="2 3">
    <name type="scientific">Datura stramonium</name>
    <name type="common">Jimsonweed</name>
    <name type="synonym">Common thornapple</name>
    <dbReference type="NCBI Taxonomy" id="4076"/>
    <lineage>
        <taxon>Eukaryota</taxon>
        <taxon>Viridiplantae</taxon>
        <taxon>Streptophyta</taxon>
        <taxon>Embryophyta</taxon>
        <taxon>Tracheophyta</taxon>
        <taxon>Spermatophyta</taxon>
        <taxon>Magnoliopsida</taxon>
        <taxon>eudicotyledons</taxon>
        <taxon>Gunneridae</taxon>
        <taxon>Pentapetalae</taxon>
        <taxon>asterids</taxon>
        <taxon>lamiids</taxon>
        <taxon>Solanales</taxon>
        <taxon>Solanaceae</taxon>
        <taxon>Solanoideae</taxon>
        <taxon>Datureae</taxon>
        <taxon>Datura</taxon>
    </lineage>
</organism>
<evidence type="ECO:0000256" key="1">
    <source>
        <dbReference type="SAM" id="MobiDB-lite"/>
    </source>
</evidence>
<dbReference type="Proteomes" id="UP000823775">
    <property type="component" value="Unassembled WGS sequence"/>
</dbReference>
<keyword evidence="3" id="KW-1185">Reference proteome</keyword>
<evidence type="ECO:0000313" key="3">
    <source>
        <dbReference type="Proteomes" id="UP000823775"/>
    </source>
</evidence>
<name>A0ABS8WYF6_DATST</name>
<gene>
    <name evidence="2" type="ORF">HAX54_007650</name>
</gene>
<reference evidence="2 3" key="1">
    <citation type="journal article" date="2021" name="BMC Genomics">
        <title>Datura genome reveals duplications of psychoactive alkaloid biosynthetic genes and high mutation rate following tissue culture.</title>
        <authorList>
            <person name="Rajewski A."/>
            <person name="Carter-House D."/>
            <person name="Stajich J."/>
            <person name="Litt A."/>
        </authorList>
    </citation>
    <scope>NUCLEOTIDE SEQUENCE [LARGE SCALE GENOMIC DNA]</scope>
    <source>
        <strain evidence="2">AR-01</strain>
    </source>
</reference>
<sequence length="110" mass="12018">MKSSSVKKTTKVSTSSIDSPKPPKINKNVKKFLALSKEHYFGSQKELKGRAVDFGIVVGPGVDLRHTSSSKNLGQSSLTSSCVALADRRANLWHIGPFPANFQLFLHATY</sequence>